<sequence length="117" mass="13406">MDRGAFCRFMLDARDFLNEAQSAAVPMHVEEDLLRGIVAAGVFSSGGDDHDIAFRFAHCFAFSAFFDIHRLFSATPDVFEFLDQEVKILSMDFNTAYDVRQDFEALFYQQEDKQARS</sequence>
<protein>
    <submittedName>
        <fullName evidence="1">Uncharacterized protein</fullName>
    </submittedName>
</protein>
<accession>A0ABR0GRB6</accession>
<dbReference type="Proteomes" id="UP001323405">
    <property type="component" value="Unassembled WGS sequence"/>
</dbReference>
<name>A0ABR0GRB6_9PEZI</name>
<reference evidence="1 2" key="1">
    <citation type="journal article" date="2023" name="bioRxiv">
        <title>High-quality genome assemblies of four members of thePodospora anserinaspecies complex.</title>
        <authorList>
            <person name="Ament-Velasquez S.L."/>
            <person name="Vogan A.A."/>
            <person name="Wallerman O."/>
            <person name="Hartmann F."/>
            <person name="Gautier V."/>
            <person name="Silar P."/>
            <person name="Giraud T."/>
            <person name="Johannesson H."/>
        </authorList>
    </citation>
    <scope>NUCLEOTIDE SEQUENCE [LARGE SCALE GENOMIC DNA]</scope>
    <source>
        <strain evidence="1 2">CBS 415.72m</strain>
    </source>
</reference>
<evidence type="ECO:0000313" key="1">
    <source>
        <dbReference type="EMBL" id="KAK4658305.1"/>
    </source>
</evidence>
<comment type="caution">
    <text evidence="1">The sequence shown here is derived from an EMBL/GenBank/DDBJ whole genome shotgun (WGS) entry which is preliminary data.</text>
</comment>
<organism evidence="1 2">
    <name type="scientific">Podospora pseudocomata</name>
    <dbReference type="NCBI Taxonomy" id="2093779"/>
    <lineage>
        <taxon>Eukaryota</taxon>
        <taxon>Fungi</taxon>
        <taxon>Dikarya</taxon>
        <taxon>Ascomycota</taxon>
        <taxon>Pezizomycotina</taxon>
        <taxon>Sordariomycetes</taxon>
        <taxon>Sordariomycetidae</taxon>
        <taxon>Sordariales</taxon>
        <taxon>Podosporaceae</taxon>
        <taxon>Podospora</taxon>
    </lineage>
</organism>
<evidence type="ECO:0000313" key="2">
    <source>
        <dbReference type="Proteomes" id="UP001323405"/>
    </source>
</evidence>
<dbReference type="RefSeq" id="XP_062747277.1">
    <property type="nucleotide sequence ID" value="XM_062884394.1"/>
</dbReference>
<dbReference type="EMBL" id="JAFFHA010000002">
    <property type="protein sequence ID" value="KAK4658305.1"/>
    <property type="molecule type" value="Genomic_DNA"/>
</dbReference>
<gene>
    <name evidence="1" type="ORF">QC762_100205</name>
</gene>
<keyword evidence="2" id="KW-1185">Reference proteome</keyword>
<dbReference type="GeneID" id="87904301"/>
<proteinExistence type="predicted"/>